<evidence type="ECO:0000256" key="3">
    <source>
        <dbReference type="ARBA" id="ARBA00022670"/>
    </source>
</evidence>
<comment type="caution">
    <text evidence="10">The sequence shown here is derived from an EMBL/GenBank/DDBJ whole genome shotgun (WGS) entry which is preliminary data.</text>
</comment>
<sequence length="795" mass="86940">MKKQVISGLLSLSLMAGLPYAVLAEAPSGQAWTNVNAYETNESNGSLFNTENYDFVRYSQFMNELQAIVKQSNRVKVEVTGQSAAGRDLYTVTISNPSDGGKFGYYQGLRKQMFKSSEKAEDFIAKHPDFKVPVLVNASIHGTEFVGSDAALKLIKRFALDNDEQTQTILDNTILIFNLANPDGRVNATRFNSSGIDLNRDFITQSQPETRQTVGLITEWNPMVMLDLHGYVKNYAGPGRPGLIEPCTPPHNPNYEYDLFSKWMTAQAEAMEGEIVSQQAQYKGPWYENMTGTYIPQRDDSAGWDDYPPIFTPMYAMYHGTYGYTLEAPTNDWDGVQWHYDATMGALKHTAENKAEMIKDQIEMFRRGIQFDHPYHEDGHFPTSYILPVDGEDPTVTEKAVAHLLTNDIAVEQAQKAFTVDGTTYPAGTYVVPMDQAKAGLANTLLWEGEDISNDTPAMYDISSWSLPQLWGFAAVATQSDVTVQTQKVNAVASTGELIGKGPYKIPNSSVKAVRLANDLLAKGVEVKRDAAGDFYVAAQSGHTLKELVKASGLSLQTTAVPSDATAMTKQKVAILKDGGYNKGQAHAGTHLALKRLGFDVTEVTPVQVATNGLQGYDAFLYNGSERLIAWTNSAANQEFGLQSQAQFDSFKANVTDFVNEGGHYVAIGTGSATAAKQLGLTDITVNAGSSNSNGIVSVNYSASPLTLGYKSTDIGFVYRPAWFTNTAGTDVVATYANTPDFFLSGHWRNNTAAAGKAVIVQEQDQNVTLIGLEAGFRDHTEYLYRLLSNAVYAK</sequence>
<evidence type="ECO:0000256" key="4">
    <source>
        <dbReference type="ARBA" id="ARBA00022801"/>
    </source>
</evidence>
<comment type="cofactor">
    <cofactor evidence="1">
        <name>Zn(2+)</name>
        <dbReference type="ChEBI" id="CHEBI:29105"/>
    </cofactor>
</comment>
<reference evidence="10 11" key="1">
    <citation type="submission" date="2022-11" db="EMBL/GenBank/DDBJ databases">
        <title>Study of microbial diversity in lake waters.</title>
        <authorList>
            <person name="Zhang J."/>
        </authorList>
    </citation>
    <scope>NUCLEOTIDE SEQUENCE [LARGE SCALE GENOMIC DNA]</scope>
    <source>
        <strain evidence="10 11">DT12</strain>
    </source>
</reference>
<dbReference type="PANTHER" id="PTHR11705">
    <property type="entry name" value="PROTEASE FAMILY M14 CARBOXYPEPTIDASE A,B"/>
    <property type="match status" value="1"/>
</dbReference>
<keyword evidence="4" id="KW-0378">Hydrolase</keyword>
<keyword evidence="11" id="KW-1185">Reference proteome</keyword>
<keyword evidence="5" id="KW-0862">Zinc</keyword>
<dbReference type="Proteomes" id="UP001208017">
    <property type="component" value="Unassembled WGS sequence"/>
</dbReference>
<evidence type="ECO:0000256" key="1">
    <source>
        <dbReference type="ARBA" id="ARBA00001947"/>
    </source>
</evidence>
<protein>
    <submittedName>
        <fullName evidence="10">DUF2817 domain-containing protein</fullName>
    </submittedName>
</protein>
<dbReference type="EMBL" id="JAPMLT010000004">
    <property type="protein sequence ID" value="MCX7570299.1"/>
    <property type="molecule type" value="Genomic_DNA"/>
</dbReference>
<feature type="signal peptide" evidence="8">
    <location>
        <begin position="1"/>
        <end position="24"/>
    </location>
</feature>
<evidence type="ECO:0000256" key="8">
    <source>
        <dbReference type="SAM" id="SignalP"/>
    </source>
</evidence>
<dbReference type="InterPro" id="IPR000834">
    <property type="entry name" value="Peptidase_M14"/>
</dbReference>
<feature type="chain" id="PRO_5046192549" evidence="8">
    <location>
        <begin position="25"/>
        <end position="795"/>
    </location>
</feature>
<feature type="active site" description="Proton donor/acceptor" evidence="7">
    <location>
        <position position="327"/>
    </location>
</feature>
<evidence type="ECO:0000313" key="11">
    <source>
        <dbReference type="Proteomes" id="UP001208017"/>
    </source>
</evidence>
<evidence type="ECO:0000256" key="6">
    <source>
        <dbReference type="ARBA" id="ARBA00023049"/>
    </source>
</evidence>
<dbReference type="SUPFAM" id="SSF52317">
    <property type="entry name" value="Class I glutamine amidotransferase-like"/>
    <property type="match status" value="1"/>
</dbReference>
<evidence type="ECO:0000256" key="7">
    <source>
        <dbReference type="PROSITE-ProRule" id="PRU01379"/>
    </source>
</evidence>
<evidence type="ECO:0000313" key="10">
    <source>
        <dbReference type="EMBL" id="MCX7570299.1"/>
    </source>
</evidence>
<keyword evidence="6" id="KW-0482">Metalloprotease</keyword>
<dbReference type="InterPro" id="IPR029062">
    <property type="entry name" value="Class_I_gatase-like"/>
</dbReference>
<dbReference type="SUPFAM" id="SSF53187">
    <property type="entry name" value="Zn-dependent exopeptidases"/>
    <property type="match status" value="1"/>
</dbReference>
<evidence type="ECO:0000256" key="2">
    <source>
        <dbReference type="ARBA" id="ARBA00005988"/>
    </source>
</evidence>
<dbReference type="RefSeq" id="WP_267151547.1">
    <property type="nucleotide sequence ID" value="NZ_JAPMLT010000004.1"/>
</dbReference>
<keyword evidence="3" id="KW-0645">Protease</keyword>
<gene>
    <name evidence="10" type="ORF">OS242_10020</name>
</gene>
<comment type="similarity">
    <text evidence="2 7">Belongs to the peptidase M14 family.</text>
</comment>
<dbReference type="PANTHER" id="PTHR11705:SF143">
    <property type="entry name" value="SLL0236 PROTEIN"/>
    <property type="match status" value="1"/>
</dbReference>
<dbReference type="SMART" id="SM00631">
    <property type="entry name" value="Zn_pept"/>
    <property type="match status" value="1"/>
</dbReference>
<evidence type="ECO:0000256" key="5">
    <source>
        <dbReference type="ARBA" id="ARBA00022833"/>
    </source>
</evidence>
<organism evidence="10 11">
    <name type="scientific">Tumebacillus lacus</name>
    <dbReference type="NCBI Taxonomy" id="2995335"/>
    <lineage>
        <taxon>Bacteria</taxon>
        <taxon>Bacillati</taxon>
        <taxon>Bacillota</taxon>
        <taxon>Bacilli</taxon>
        <taxon>Bacillales</taxon>
        <taxon>Alicyclobacillaceae</taxon>
        <taxon>Tumebacillus</taxon>
    </lineage>
</organism>
<evidence type="ECO:0000259" key="9">
    <source>
        <dbReference type="PROSITE" id="PS52035"/>
    </source>
</evidence>
<dbReference type="Gene3D" id="3.40.630.10">
    <property type="entry name" value="Zn peptidases"/>
    <property type="match status" value="1"/>
</dbReference>
<dbReference type="Pfam" id="PF00246">
    <property type="entry name" value="Peptidase_M14"/>
    <property type="match status" value="1"/>
</dbReference>
<accession>A0ABT3X070</accession>
<proteinExistence type="inferred from homology"/>
<feature type="domain" description="Peptidase M14" evidence="9">
    <location>
        <begin position="54"/>
        <end position="350"/>
    </location>
</feature>
<dbReference type="PROSITE" id="PS52035">
    <property type="entry name" value="PEPTIDASE_M14"/>
    <property type="match status" value="1"/>
</dbReference>
<name>A0ABT3X070_9BACL</name>
<keyword evidence="8" id="KW-0732">Signal</keyword>